<dbReference type="PRINTS" id="PR01047">
    <property type="entry name" value="TRNASYNTHTHR"/>
</dbReference>
<dbReference type="NCBIfam" id="TIGR00418">
    <property type="entry name" value="thrS"/>
    <property type="match status" value="1"/>
</dbReference>
<dbReference type="RefSeq" id="WP_074909392.1">
    <property type="nucleotide sequence ID" value="NZ_FOVK01000001.1"/>
</dbReference>
<comment type="catalytic activity">
    <reaction evidence="12 13">
        <text>tRNA(Thr) + L-threonine + ATP = L-threonyl-tRNA(Thr) + AMP + diphosphate + H(+)</text>
        <dbReference type="Rhea" id="RHEA:24624"/>
        <dbReference type="Rhea" id="RHEA-COMP:9670"/>
        <dbReference type="Rhea" id="RHEA-COMP:9704"/>
        <dbReference type="ChEBI" id="CHEBI:15378"/>
        <dbReference type="ChEBI" id="CHEBI:30616"/>
        <dbReference type="ChEBI" id="CHEBI:33019"/>
        <dbReference type="ChEBI" id="CHEBI:57926"/>
        <dbReference type="ChEBI" id="CHEBI:78442"/>
        <dbReference type="ChEBI" id="CHEBI:78534"/>
        <dbReference type="ChEBI" id="CHEBI:456215"/>
        <dbReference type="EC" id="6.1.1.3"/>
    </reaction>
</comment>
<organism evidence="16 17">
    <name type="scientific">Proteiniclasticum ruminis</name>
    <dbReference type="NCBI Taxonomy" id="398199"/>
    <lineage>
        <taxon>Bacteria</taxon>
        <taxon>Bacillati</taxon>
        <taxon>Bacillota</taxon>
        <taxon>Clostridia</taxon>
        <taxon>Eubacteriales</taxon>
        <taxon>Clostridiaceae</taxon>
        <taxon>Proteiniclasticum</taxon>
    </lineage>
</organism>
<feature type="domain" description="Aminoacyl-transfer RNA synthetases class-II family profile" evidence="14">
    <location>
        <begin position="271"/>
        <end position="552"/>
    </location>
</feature>
<dbReference type="GO" id="GO:0000049">
    <property type="term" value="F:tRNA binding"/>
    <property type="evidence" value="ECO:0007669"/>
    <property type="project" value="UniProtKB-KW"/>
</dbReference>
<dbReference type="InterPro" id="IPR018163">
    <property type="entry name" value="Thr/Ala-tRNA-synth_IIc_edit"/>
</dbReference>
<dbReference type="OrthoDB" id="9802304at2"/>
<accession>A0A1I4XZR5</accession>
<dbReference type="SUPFAM" id="SSF52954">
    <property type="entry name" value="Class II aaRS ABD-related"/>
    <property type="match status" value="1"/>
</dbReference>
<evidence type="ECO:0000256" key="3">
    <source>
        <dbReference type="ARBA" id="ARBA00022555"/>
    </source>
</evidence>
<keyword evidence="9 13" id="KW-0694">RNA-binding</keyword>
<dbReference type="FunFam" id="3.30.54.20:FF:000002">
    <property type="entry name" value="Threonine--tRNA ligase"/>
    <property type="match status" value="1"/>
</dbReference>
<proteinExistence type="inferred from homology"/>
<dbReference type="FunFam" id="3.10.20.30:FF:000005">
    <property type="entry name" value="Threonine--tRNA ligase"/>
    <property type="match status" value="1"/>
</dbReference>
<dbReference type="GO" id="GO:0016740">
    <property type="term" value="F:transferase activity"/>
    <property type="evidence" value="ECO:0007669"/>
    <property type="project" value="UniProtKB-ARBA"/>
</dbReference>
<evidence type="ECO:0000256" key="8">
    <source>
        <dbReference type="ARBA" id="ARBA00022840"/>
    </source>
</evidence>
<dbReference type="InterPro" id="IPR045864">
    <property type="entry name" value="aa-tRNA-synth_II/BPL/LPL"/>
</dbReference>
<dbReference type="CDD" id="cd00860">
    <property type="entry name" value="ThrRS_anticodon"/>
    <property type="match status" value="1"/>
</dbReference>
<comment type="caution">
    <text evidence="13">Lacks conserved residue(s) required for the propagation of feature annotation.</text>
</comment>
<dbReference type="InterPro" id="IPR002314">
    <property type="entry name" value="aa-tRNA-synt_IIb"/>
</dbReference>
<dbReference type="Gene3D" id="3.40.50.800">
    <property type="entry name" value="Anticodon-binding domain"/>
    <property type="match status" value="1"/>
</dbReference>
<dbReference type="PROSITE" id="PS50862">
    <property type="entry name" value="AA_TRNA_LIGASE_II"/>
    <property type="match status" value="1"/>
</dbReference>
<dbReference type="InterPro" id="IPR004095">
    <property type="entry name" value="TGS"/>
</dbReference>
<feature type="binding site" evidence="13">
    <location>
        <position position="398"/>
    </location>
    <ligand>
        <name>Zn(2+)</name>
        <dbReference type="ChEBI" id="CHEBI:29105"/>
        <note>catalytic</note>
    </ligand>
</feature>
<dbReference type="Gene3D" id="3.30.54.20">
    <property type="match status" value="1"/>
</dbReference>
<dbReference type="SMART" id="SM00863">
    <property type="entry name" value="tRNA_SAD"/>
    <property type="match status" value="1"/>
</dbReference>
<comment type="similarity">
    <text evidence="1 13">Belongs to the class-II aminoacyl-tRNA synthetase family.</text>
</comment>
<dbReference type="HAMAP" id="MF_00184">
    <property type="entry name" value="Thr_tRNA_synth"/>
    <property type="match status" value="1"/>
</dbReference>
<comment type="subunit">
    <text evidence="13">Homodimer.</text>
</comment>
<dbReference type="GO" id="GO:0004829">
    <property type="term" value="F:threonine-tRNA ligase activity"/>
    <property type="evidence" value="ECO:0007669"/>
    <property type="project" value="UniProtKB-UniRule"/>
</dbReference>
<dbReference type="FunFam" id="3.40.50.800:FF:000001">
    <property type="entry name" value="Threonine--tRNA ligase"/>
    <property type="match status" value="1"/>
</dbReference>
<dbReference type="GO" id="GO:0006435">
    <property type="term" value="P:threonyl-tRNA aminoacylation"/>
    <property type="evidence" value="ECO:0007669"/>
    <property type="project" value="UniProtKB-UniRule"/>
</dbReference>
<dbReference type="GO" id="GO:0140096">
    <property type="term" value="F:catalytic activity, acting on a protein"/>
    <property type="evidence" value="ECO:0007669"/>
    <property type="project" value="UniProtKB-ARBA"/>
</dbReference>
<dbReference type="GO" id="GO:0046872">
    <property type="term" value="F:metal ion binding"/>
    <property type="evidence" value="ECO:0007669"/>
    <property type="project" value="UniProtKB-KW"/>
</dbReference>
<evidence type="ECO:0000256" key="2">
    <source>
        <dbReference type="ARBA" id="ARBA00022490"/>
    </source>
</evidence>
<feature type="binding site" evidence="13">
    <location>
        <position position="347"/>
    </location>
    <ligand>
        <name>Zn(2+)</name>
        <dbReference type="ChEBI" id="CHEBI:29105"/>
        <note>catalytic</note>
    </ligand>
</feature>
<keyword evidence="5 13" id="KW-0479">Metal-binding</keyword>
<evidence type="ECO:0000256" key="10">
    <source>
        <dbReference type="ARBA" id="ARBA00022917"/>
    </source>
</evidence>
<dbReference type="Gene3D" id="3.30.980.10">
    <property type="entry name" value="Threonyl-trna Synthetase, Chain A, domain 2"/>
    <property type="match status" value="1"/>
</dbReference>
<dbReference type="Gene3D" id="3.10.20.30">
    <property type="match status" value="1"/>
</dbReference>
<keyword evidence="10 13" id="KW-0648">Protein biosynthesis</keyword>
<evidence type="ECO:0000256" key="6">
    <source>
        <dbReference type="ARBA" id="ARBA00022741"/>
    </source>
</evidence>
<dbReference type="InterPro" id="IPR012675">
    <property type="entry name" value="Beta-grasp_dom_sf"/>
</dbReference>
<dbReference type="Pfam" id="PF02824">
    <property type="entry name" value="TGS"/>
    <property type="match status" value="1"/>
</dbReference>
<evidence type="ECO:0000313" key="16">
    <source>
        <dbReference type="EMBL" id="SFN31295.1"/>
    </source>
</evidence>
<dbReference type="SUPFAM" id="SSF55681">
    <property type="entry name" value="Class II aaRS and biotin synthetases"/>
    <property type="match status" value="1"/>
</dbReference>
<dbReference type="EMBL" id="FOVK01000001">
    <property type="protein sequence ID" value="SFN31295.1"/>
    <property type="molecule type" value="Genomic_DNA"/>
</dbReference>
<dbReference type="InterPro" id="IPR033728">
    <property type="entry name" value="ThrRS_core"/>
</dbReference>
<keyword evidence="11 13" id="KW-0030">Aminoacyl-tRNA synthetase</keyword>
<comment type="subcellular location">
    <subcellularLocation>
        <location evidence="13">Cytoplasm</location>
    </subcellularLocation>
</comment>
<dbReference type="PANTHER" id="PTHR11451">
    <property type="entry name" value="THREONINE-TRNA LIGASE"/>
    <property type="match status" value="1"/>
</dbReference>
<sequence length="669" mass="76723">MINITLKDGNVIELEKGSTVKDAAFAISSGLGRAAMAGRVNGERVDLRFPLEEDCTLEIRTFDDEDGQHAFRHTSSHILALAVKRLYPEVKLAIGPAIADGYYYDFDKEGSFSAEDLLKIEEEMKKIVKEDLKLERYTLSREEAIALMKEIDEPYKVELIEDLPEDEVLSFYKMGEFVDLCAGPHITSTKLVKAFKLTQVAGAYWRGSEKNKMLTRIYGTSFPKKADLDEYLLRVEEAKKRDHNKIGRELGIFTSSELIGQGLPLFKKNGTKILQVMKRFIEDLEESRGYEFTQTPLMSKSDLFKISGHWDHYKDGMFIMCQDPHGHGDLFGDDVEGEVMALRPMTCPFQFAIYNSDQHSYRDLPVRMGETSTLFRNESSGEMHGLTRVRQFTISEGHLIVRPDQLEEEFKGVLDLTNYVMEVLGIKDDITYRFSKWDPKDTHKYINNPEAWEATQNTMREILDHAGVNYVEADGEAAFYGPKLDLQMKNVHGKEDTIITVQIDFALPGRFNMTYVDKDGQKKHPIVIHRTSIGCYERTLAILIEKYAGAMPLWLAPVQVRLLPISEKYHDYVEEVLALMKKKGIRAEMDERNEKIGYKIREARNERIPYFVVIGEQEQQDGTLSVTSREKGDEGKVSMEDFINRIVMEDETKFNYHFAEKADETKGEN</sequence>
<keyword evidence="7 13" id="KW-0862">Zinc</keyword>
<evidence type="ECO:0000256" key="12">
    <source>
        <dbReference type="ARBA" id="ARBA00049515"/>
    </source>
</evidence>
<comment type="cofactor">
    <cofactor evidence="13">
        <name>Zn(2+)</name>
        <dbReference type="ChEBI" id="CHEBI:29105"/>
    </cofactor>
    <text evidence="13">Binds 1 zinc ion per subunit.</text>
</comment>
<keyword evidence="6 13" id="KW-0547">Nucleotide-binding</keyword>
<evidence type="ECO:0000256" key="4">
    <source>
        <dbReference type="ARBA" id="ARBA00022598"/>
    </source>
</evidence>
<evidence type="ECO:0000256" key="11">
    <source>
        <dbReference type="ARBA" id="ARBA00023146"/>
    </source>
</evidence>
<evidence type="ECO:0000256" key="13">
    <source>
        <dbReference type="HAMAP-Rule" id="MF_00184"/>
    </source>
</evidence>
<dbReference type="InterPro" id="IPR036621">
    <property type="entry name" value="Anticodon-bd_dom_sf"/>
</dbReference>
<name>A0A1I4XZR5_9CLOT</name>
<keyword evidence="2 13" id="KW-0963">Cytoplasm</keyword>
<evidence type="ECO:0000259" key="15">
    <source>
        <dbReference type="PROSITE" id="PS51880"/>
    </source>
</evidence>
<reference evidence="16 17" key="1">
    <citation type="submission" date="2016-10" db="EMBL/GenBank/DDBJ databases">
        <authorList>
            <person name="de Groot N.N."/>
        </authorList>
    </citation>
    <scope>NUCLEOTIDE SEQUENCE [LARGE SCALE GENOMIC DNA]</scope>
    <source>
        <strain evidence="16 17">ML2</strain>
    </source>
</reference>
<dbReference type="AlphaFoldDB" id="A0A1I4XZR5"/>
<evidence type="ECO:0000256" key="1">
    <source>
        <dbReference type="ARBA" id="ARBA00008226"/>
    </source>
</evidence>
<dbReference type="eggNOG" id="COG0441">
    <property type="taxonomic scope" value="Bacteria"/>
</dbReference>
<dbReference type="Proteomes" id="UP000181899">
    <property type="component" value="Unassembled WGS sequence"/>
</dbReference>
<dbReference type="Pfam" id="PF00587">
    <property type="entry name" value="tRNA-synt_2b"/>
    <property type="match status" value="1"/>
</dbReference>
<dbReference type="InterPro" id="IPR002320">
    <property type="entry name" value="Thr-tRNA-ligase_IIa"/>
</dbReference>
<evidence type="ECO:0000313" key="17">
    <source>
        <dbReference type="Proteomes" id="UP000181899"/>
    </source>
</evidence>
<dbReference type="InterPro" id="IPR006195">
    <property type="entry name" value="aa-tRNA-synth_II"/>
</dbReference>
<evidence type="ECO:0000259" key="14">
    <source>
        <dbReference type="PROSITE" id="PS50862"/>
    </source>
</evidence>
<feature type="domain" description="TGS" evidence="15">
    <location>
        <begin position="1"/>
        <end position="61"/>
    </location>
</feature>
<dbReference type="Gene3D" id="3.30.930.10">
    <property type="entry name" value="Bira Bifunctional Protein, Domain 2"/>
    <property type="match status" value="1"/>
</dbReference>
<dbReference type="CDD" id="cd01667">
    <property type="entry name" value="TGS_ThrRS"/>
    <property type="match status" value="1"/>
</dbReference>
<gene>
    <name evidence="13" type="primary">thrS</name>
    <name evidence="16" type="ORF">SAMN04488695_101297</name>
</gene>
<dbReference type="Pfam" id="PF07973">
    <property type="entry name" value="tRNA_SAD"/>
    <property type="match status" value="1"/>
</dbReference>
<keyword evidence="4 13" id="KW-0436">Ligase</keyword>
<dbReference type="Pfam" id="PF03129">
    <property type="entry name" value="HGTP_anticodon"/>
    <property type="match status" value="1"/>
</dbReference>
<dbReference type="SUPFAM" id="SSF55186">
    <property type="entry name" value="ThrRS/AlaRS common domain"/>
    <property type="match status" value="1"/>
</dbReference>
<keyword evidence="17" id="KW-1185">Reference proteome</keyword>
<dbReference type="STRING" id="398199.SAMN05421804_104124"/>
<protein>
    <recommendedName>
        <fullName evidence="13">Threonine--tRNA ligase</fullName>
        <ecNumber evidence="13">6.1.1.3</ecNumber>
    </recommendedName>
    <alternativeName>
        <fullName evidence="13">Threonyl-tRNA synthetase</fullName>
        <shortName evidence="13">ThrRS</shortName>
    </alternativeName>
</protein>
<feature type="binding site" evidence="13">
    <location>
        <position position="529"/>
    </location>
    <ligand>
        <name>Zn(2+)</name>
        <dbReference type="ChEBI" id="CHEBI:29105"/>
        <note>catalytic</note>
    </ligand>
</feature>
<dbReference type="PROSITE" id="PS51880">
    <property type="entry name" value="TGS"/>
    <property type="match status" value="1"/>
</dbReference>
<dbReference type="SUPFAM" id="SSF81271">
    <property type="entry name" value="TGS-like"/>
    <property type="match status" value="1"/>
</dbReference>
<dbReference type="FunFam" id="3.30.980.10:FF:000005">
    <property type="entry name" value="Threonyl-tRNA synthetase, mitochondrial"/>
    <property type="match status" value="1"/>
</dbReference>
<evidence type="ECO:0000256" key="9">
    <source>
        <dbReference type="ARBA" id="ARBA00022884"/>
    </source>
</evidence>
<dbReference type="GO" id="GO:0005524">
    <property type="term" value="F:ATP binding"/>
    <property type="evidence" value="ECO:0007669"/>
    <property type="project" value="UniProtKB-UniRule"/>
</dbReference>
<evidence type="ECO:0000256" key="7">
    <source>
        <dbReference type="ARBA" id="ARBA00022833"/>
    </source>
</evidence>
<keyword evidence="8 13" id="KW-0067">ATP-binding</keyword>
<dbReference type="PANTHER" id="PTHR11451:SF56">
    <property type="entry name" value="THREONINE--TRNA LIGASE 1"/>
    <property type="match status" value="1"/>
</dbReference>
<dbReference type="InterPro" id="IPR012947">
    <property type="entry name" value="tRNA_SAD"/>
</dbReference>
<dbReference type="InterPro" id="IPR047246">
    <property type="entry name" value="ThrRS_anticodon"/>
</dbReference>
<dbReference type="InterPro" id="IPR004154">
    <property type="entry name" value="Anticodon-bd"/>
</dbReference>
<dbReference type="FunFam" id="3.30.930.10:FF:000002">
    <property type="entry name" value="Threonine--tRNA ligase"/>
    <property type="match status" value="1"/>
</dbReference>
<evidence type="ECO:0000256" key="5">
    <source>
        <dbReference type="ARBA" id="ARBA00022723"/>
    </source>
</evidence>
<dbReference type="CDD" id="cd00771">
    <property type="entry name" value="ThrRS_core"/>
    <property type="match status" value="1"/>
</dbReference>
<dbReference type="InterPro" id="IPR012676">
    <property type="entry name" value="TGS-like"/>
</dbReference>
<dbReference type="EC" id="6.1.1.3" evidence="13"/>
<dbReference type="GO" id="GO:0005737">
    <property type="term" value="C:cytoplasm"/>
    <property type="evidence" value="ECO:0007669"/>
    <property type="project" value="UniProtKB-SubCell"/>
</dbReference>
<keyword evidence="3 13" id="KW-0820">tRNA-binding</keyword>